<keyword evidence="5" id="KW-0694">RNA-binding</keyword>
<protein>
    <recommendedName>
        <fullName evidence="4 5">Large ribosomal subunit protein uL24</fullName>
    </recommendedName>
</protein>
<evidence type="ECO:0000256" key="5">
    <source>
        <dbReference type="HAMAP-Rule" id="MF_01326"/>
    </source>
</evidence>
<dbReference type="GO" id="GO:0005840">
    <property type="term" value="C:ribosome"/>
    <property type="evidence" value="ECO:0007669"/>
    <property type="project" value="UniProtKB-KW"/>
</dbReference>
<dbReference type="Pfam" id="PF00467">
    <property type="entry name" value="KOW"/>
    <property type="match status" value="1"/>
</dbReference>
<organism evidence="8 9">
    <name type="scientific">Candidatus Dehalogenimonas loeffleri</name>
    <dbReference type="NCBI Taxonomy" id="3127115"/>
    <lineage>
        <taxon>Bacteria</taxon>
        <taxon>Bacillati</taxon>
        <taxon>Chloroflexota</taxon>
        <taxon>Dehalococcoidia</taxon>
        <taxon>Dehalococcoidales</taxon>
        <taxon>Dehalococcoidaceae</taxon>
        <taxon>Dehalogenimonas</taxon>
    </lineage>
</organism>
<sequence>MKIKKDDNVLVIAGKDRGKSGKVRQVAAEDRLLVEGVNMVKKHARPRAQARQAGIIEREAPLHVSNVMVLCNKCSKPARLGSRVLADGKKVRFCKSCGEVID</sequence>
<evidence type="ECO:0000256" key="3">
    <source>
        <dbReference type="ARBA" id="ARBA00023274"/>
    </source>
</evidence>
<evidence type="ECO:0000259" key="7">
    <source>
        <dbReference type="SMART" id="SM00739"/>
    </source>
</evidence>
<evidence type="ECO:0000256" key="4">
    <source>
        <dbReference type="ARBA" id="ARBA00035206"/>
    </source>
</evidence>
<dbReference type="NCBIfam" id="TIGR01079">
    <property type="entry name" value="rplX_bact"/>
    <property type="match status" value="1"/>
</dbReference>
<name>A0ABZ2JAD5_9CHLR</name>
<keyword evidence="3 5" id="KW-0687">Ribonucleoprotein</keyword>
<dbReference type="InterPro" id="IPR005824">
    <property type="entry name" value="KOW"/>
</dbReference>
<comment type="similarity">
    <text evidence="1 5 6">Belongs to the universal ribosomal protein uL24 family.</text>
</comment>
<dbReference type="Proteomes" id="UP001375370">
    <property type="component" value="Chromosome"/>
</dbReference>
<dbReference type="Pfam" id="PF17136">
    <property type="entry name" value="ribosomal_L24"/>
    <property type="match status" value="1"/>
</dbReference>
<dbReference type="InterPro" id="IPR008991">
    <property type="entry name" value="Translation_prot_SH3-like_sf"/>
</dbReference>
<accession>A0ABZ2JAD5</accession>
<evidence type="ECO:0000313" key="9">
    <source>
        <dbReference type="Proteomes" id="UP001375370"/>
    </source>
</evidence>
<keyword evidence="2 5" id="KW-0689">Ribosomal protein</keyword>
<comment type="subunit">
    <text evidence="5">Part of the 50S ribosomal subunit.</text>
</comment>
<keyword evidence="5" id="KW-0699">rRNA-binding</keyword>
<dbReference type="SUPFAM" id="SSF50104">
    <property type="entry name" value="Translation proteins SH3-like domain"/>
    <property type="match status" value="1"/>
</dbReference>
<dbReference type="SMART" id="SM00739">
    <property type="entry name" value="KOW"/>
    <property type="match status" value="1"/>
</dbReference>
<dbReference type="EMBL" id="CP146612">
    <property type="protein sequence ID" value="WWX25683.1"/>
    <property type="molecule type" value="Genomic_DNA"/>
</dbReference>
<dbReference type="InterPro" id="IPR005825">
    <property type="entry name" value="Ribosomal_uL24_CS"/>
</dbReference>
<reference evidence="8 9" key="1">
    <citation type="submission" date="2024-03" db="EMBL/GenBank/DDBJ databases">
        <title>A Dehalogenimonas Isolated from Estuarine Sediments Dihaloeliminates Chlorinated Alkanes.</title>
        <authorList>
            <person name="Yang Y."/>
            <person name="Wang H."/>
        </authorList>
    </citation>
    <scope>NUCLEOTIDE SEQUENCE [LARGE SCALE GENOMIC DNA]</scope>
    <source>
        <strain evidence="8 9">W</strain>
    </source>
</reference>
<evidence type="ECO:0000256" key="2">
    <source>
        <dbReference type="ARBA" id="ARBA00022980"/>
    </source>
</evidence>
<gene>
    <name evidence="5 8" type="primary">rplX</name>
    <name evidence="8" type="ORF">V8247_01570</name>
</gene>
<keyword evidence="9" id="KW-1185">Reference proteome</keyword>
<evidence type="ECO:0000313" key="8">
    <source>
        <dbReference type="EMBL" id="WWX25683.1"/>
    </source>
</evidence>
<dbReference type="PANTHER" id="PTHR12903">
    <property type="entry name" value="MITOCHONDRIAL RIBOSOMAL PROTEIN L24"/>
    <property type="match status" value="1"/>
</dbReference>
<dbReference type="InterPro" id="IPR041988">
    <property type="entry name" value="Ribosomal_uL24_KOW"/>
</dbReference>
<feature type="domain" description="KOW" evidence="7">
    <location>
        <begin position="2"/>
        <end position="29"/>
    </location>
</feature>
<dbReference type="Gene3D" id="2.30.30.30">
    <property type="match status" value="1"/>
</dbReference>
<dbReference type="HAMAP" id="MF_01326_B">
    <property type="entry name" value="Ribosomal_uL24_B"/>
    <property type="match status" value="1"/>
</dbReference>
<dbReference type="InterPro" id="IPR014722">
    <property type="entry name" value="Rib_uL2_dom2"/>
</dbReference>
<evidence type="ECO:0000256" key="6">
    <source>
        <dbReference type="RuleBase" id="RU003477"/>
    </source>
</evidence>
<dbReference type="InterPro" id="IPR057264">
    <property type="entry name" value="Ribosomal_uL24_C"/>
</dbReference>
<dbReference type="RefSeq" id="WP_338738089.1">
    <property type="nucleotide sequence ID" value="NZ_CP146612.1"/>
</dbReference>
<comment type="function">
    <text evidence="5">One of the proteins that surrounds the polypeptide exit tunnel on the outside of the subunit.</text>
</comment>
<dbReference type="CDD" id="cd06089">
    <property type="entry name" value="KOW_RPL26"/>
    <property type="match status" value="1"/>
</dbReference>
<proteinExistence type="inferred from homology"/>
<dbReference type="PROSITE" id="PS01108">
    <property type="entry name" value="RIBOSOMAL_L24"/>
    <property type="match status" value="1"/>
</dbReference>
<comment type="function">
    <text evidence="5">One of two assembly initiator proteins, it binds directly to the 5'-end of the 23S rRNA, where it nucleates assembly of the 50S subunit.</text>
</comment>
<evidence type="ECO:0000256" key="1">
    <source>
        <dbReference type="ARBA" id="ARBA00010618"/>
    </source>
</evidence>
<dbReference type="InterPro" id="IPR003256">
    <property type="entry name" value="Ribosomal_uL24"/>
</dbReference>